<dbReference type="OrthoDB" id="5877443at2759"/>
<dbReference type="AlphaFoldDB" id="A0A0B1SPI0"/>
<organism evidence="2 3">
    <name type="scientific">Oesophagostomum dentatum</name>
    <name type="common">Nodular worm</name>
    <dbReference type="NCBI Taxonomy" id="61180"/>
    <lineage>
        <taxon>Eukaryota</taxon>
        <taxon>Metazoa</taxon>
        <taxon>Ecdysozoa</taxon>
        <taxon>Nematoda</taxon>
        <taxon>Chromadorea</taxon>
        <taxon>Rhabditida</taxon>
        <taxon>Rhabditina</taxon>
        <taxon>Rhabditomorpha</taxon>
        <taxon>Strongyloidea</taxon>
        <taxon>Strongylidae</taxon>
        <taxon>Oesophagostomum</taxon>
    </lineage>
</organism>
<keyword evidence="1" id="KW-0175">Coiled coil</keyword>
<evidence type="ECO:0000256" key="1">
    <source>
        <dbReference type="SAM" id="Coils"/>
    </source>
</evidence>
<evidence type="ECO:0000313" key="2">
    <source>
        <dbReference type="EMBL" id="KHJ87213.1"/>
    </source>
</evidence>
<sequence>MVERMSGMELLIKKNKELEDQLRAEMKENKRLREKINLLKSASRVTNGTLHSSPVSNPSSDSAKMPAVSSFDFRNCDEQERLRSVVLSGLKESQDLIALNRVNHDLENISKIFQFLNLECMAVTFYRTFGAIIKFSKIGETWSQCVGVDKLRQLKRIEELLPICGSFFTHMGEDFNPFVVIAT</sequence>
<name>A0A0B1SPI0_OESDE</name>
<protein>
    <submittedName>
        <fullName evidence="2">Uncharacterized protein</fullName>
    </submittedName>
</protein>
<accession>A0A0B1SPI0</accession>
<reference evidence="2 3" key="1">
    <citation type="submission" date="2014-03" db="EMBL/GenBank/DDBJ databases">
        <title>Draft genome of the hookworm Oesophagostomum dentatum.</title>
        <authorList>
            <person name="Mitreva M."/>
        </authorList>
    </citation>
    <scope>NUCLEOTIDE SEQUENCE [LARGE SCALE GENOMIC DNA]</scope>
    <source>
        <strain evidence="2 3">OD-Hann</strain>
    </source>
</reference>
<gene>
    <name evidence="2" type="ORF">OESDEN_13017</name>
</gene>
<dbReference type="Proteomes" id="UP000053660">
    <property type="component" value="Unassembled WGS sequence"/>
</dbReference>
<feature type="coiled-coil region" evidence="1">
    <location>
        <begin position="8"/>
        <end position="42"/>
    </location>
</feature>
<keyword evidence="3" id="KW-1185">Reference proteome</keyword>
<proteinExistence type="predicted"/>
<evidence type="ECO:0000313" key="3">
    <source>
        <dbReference type="Proteomes" id="UP000053660"/>
    </source>
</evidence>
<dbReference type="EMBL" id="KN558266">
    <property type="protein sequence ID" value="KHJ87213.1"/>
    <property type="molecule type" value="Genomic_DNA"/>
</dbReference>